<evidence type="ECO:0000256" key="2">
    <source>
        <dbReference type="SAM" id="MobiDB-lite"/>
    </source>
</evidence>
<protein>
    <submittedName>
        <fullName evidence="3">Protein FAM221B</fullName>
    </submittedName>
</protein>
<comment type="caution">
    <text evidence="3">The sequence shown here is derived from an EMBL/GenBank/DDBJ whole genome shotgun (WGS) entry which is preliminary data.</text>
</comment>
<evidence type="ECO:0000313" key="4">
    <source>
        <dbReference type="Proteomes" id="UP001249851"/>
    </source>
</evidence>
<evidence type="ECO:0000313" key="3">
    <source>
        <dbReference type="EMBL" id="KAK2553210.1"/>
    </source>
</evidence>
<feature type="compositionally biased region" description="Polar residues" evidence="2">
    <location>
        <begin position="1"/>
        <end position="24"/>
    </location>
</feature>
<dbReference type="PANTHER" id="PTHR31214:SF3">
    <property type="entry name" value="PROTEIN FAM221B"/>
    <property type="match status" value="1"/>
</dbReference>
<dbReference type="Pfam" id="PF14753">
    <property type="entry name" value="FAM221"/>
    <property type="match status" value="2"/>
</dbReference>
<gene>
    <name evidence="3" type="ORF">P5673_025407</name>
</gene>
<comment type="similarity">
    <text evidence="1">Belongs to the FAM221 family.</text>
</comment>
<dbReference type="EMBL" id="JARQWQ010000079">
    <property type="protein sequence ID" value="KAK2553210.1"/>
    <property type="molecule type" value="Genomic_DNA"/>
</dbReference>
<dbReference type="AlphaFoldDB" id="A0AAD9Q2K5"/>
<reference evidence="3" key="2">
    <citation type="journal article" date="2023" name="Science">
        <title>Genomic signatures of disease resistance in endangered staghorn corals.</title>
        <authorList>
            <person name="Vollmer S.V."/>
            <person name="Selwyn J.D."/>
            <person name="Despard B.A."/>
            <person name="Roesel C.L."/>
        </authorList>
    </citation>
    <scope>NUCLEOTIDE SEQUENCE</scope>
    <source>
        <strain evidence="3">K2</strain>
    </source>
</reference>
<dbReference type="InterPro" id="IPR026755">
    <property type="entry name" value="Fam221a/b"/>
</dbReference>
<feature type="compositionally biased region" description="Basic and acidic residues" evidence="2">
    <location>
        <begin position="31"/>
        <end position="52"/>
    </location>
</feature>
<evidence type="ECO:0000256" key="1">
    <source>
        <dbReference type="ARBA" id="ARBA00011026"/>
    </source>
</evidence>
<proteinExistence type="inferred from homology"/>
<dbReference type="PANTHER" id="PTHR31214">
    <property type="entry name" value="PROTEIN FAM221A-RELATED"/>
    <property type="match status" value="1"/>
</dbReference>
<feature type="region of interest" description="Disordered" evidence="2">
    <location>
        <begin position="1"/>
        <end position="88"/>
    </location>
</feature>
<sequence length="347" mass="39142">MACNKKSTTRLCNRSEMTSSNSALGKSLGKQLEESSKEGKGPVENRYSRHFDLPFAPRSQNVKGRKQRSLQSVSSKQHDPQNTVVPKLTRTLAPKGYSVQPIIPAAKAELLPVAQAMHGEDFAPRVKKLFDPEREAALDSLKTGVYIGWRCKEFKHDCIRVGKDSKCFCGHCLCDHAQCTGESVMVPCSMMRCECKAFVFVPSRPEEAGEFWLQRRPGYDPTTWRAKCKCKHSHEEHHPSGFRRCKHKGCGCSRFFSIFLCAACDRHWEEHETFFETAAVRKKAGMPYGEAYLPFHEFPELRNAVLTGSCDDNRKYEALSSGAFAIPDDSPTELALRLRGGFHQTRD</sequence>
<organism evidence="3 4">
    <name type="scientific">Acropora cervicornis</name>
    <name type="common">Staghorn coral</name>
    <dbReference type="NCBI Taxonomy" id="6130"/>
    <lineage>
        <taxon>Eukaryota</taxon>
        <taxon>Metazoa</taxon>
        <taxon>Cnidaria</taxon>
        <taxon>Anthozoa</taxon>
        <taxon>Hexacorallia</taxon>
        <taxon>Scleractinia</taxon>
        <taxon>Astrocoeniina</taxon>
        <taxon>Acroporidae</taxon>
        <taxon>Acropora</taxon>
    </lineage>
</organism>
<reference evidence="3" key="1">
    <citation type="journal article" date="2023" name="G3 (Bethesda)">
        <title>Whole genome assembly and annotation of the endangered Caribbean coral Acropora cervicornis.</title>
        <authorList>
            <person name="Selwyn J.D."/>
            <person name="Vollmer S.V."/>
        </authorList>
    </citation>
    <scope>NUCLEOTIDE SEQUENCE</scope>
    <source>
        <strain evidence="3">K2</strain>
    </source>
</reference>
<keyword evidence="4" id="KW-1185">Reference proteome</keyword>
<accession>A0AAD9Q2K5</accession>
<feature type="compositionally biased region" description="Polar residues" evidence="2">
    <location>
        <begin position="69"/>
        <end position="84"/>
    </location>
</feature>
<dbReference type="Proteomes" id="UP001249851">
    <property type="component" value="Unassembled WGS sequence"/>
</dbReference>
<name>A0AAD9Q2K5_ACRCE</name>